<dbReference type="EMBL" id="WSSB01000005">
    <property type="protein sequence ID" value="MXR36796.1"/>
    <property type="molecule type" value="Genomic_DNA"/>
</dbReference>
<feature type="domain" description="Anti sigma-E protein RseA N-terminal" evidence="1">
    <location>
        <begin position="2"/>
        <end position="73"/>
    </location>
</feature>
<dbReference type="Gene3D" id="1.10.10.880">
    <property type="entry name" value="Anti sigma-E protein RseA, N-terminal domain"/>
    <property type="match status" value="1"/>
</dbReference>
<name>A0A845BRE9_9NEIS</name>
<reference evidence="2 3" key="1">
    <citation type="submission" date="2019-12" db="EMBL/GenBank/DDBJ databases">
        <title>Neisseriaceae gen. nov. sp. Genome sequencing and assembly.</title>
        <authorList>
            <person name="Liu Z."/>
            <person name="Li A."/>
        </authorList>
    </citation>
    <scope>NUCLEOTIDE SEQUENCE [LARGE SCALE GENOMIC DNA]</scope>
    <source>
        <strain evidence="2 3">B2N2-7</strain>
    </source>
</reference>
<protein>
    <submittedName>
        <fullName evidence="2">Anti-sigma 24 factor</fullName>
    </submittedName>
</protein>
<dbReference type="InterPro" id="IPR052383">
    <property type="entry name" value="Anti-sigma-E_RseA-like"/>
</dbReference>
<dbReference type="SUPFAM" id="SSF89069">
    <property type="entry name" value="N-terminal, cytoplasmic domain of anti-sigmaE factor RseA"/>
    <property type="match status" value="1"/>
</dbReference>
<gene>
    <name evidence="2" type="ORF">GQF02_07415</name>
</gene>
<dbReference type="InterPro" id="IPR005572">
    <property type="entry name" value="Anti-sigma_E_RseA_N"/>
</dbReference>
<dbReference type="Proteomes" id="UP000467214">
    <property type="component" value="Unassembled WGS sequence"/>
</dbReference>
<dbReference type="GO" id="GO:0016989">
    <property type="term" value="F:sigma factor antagonist activity"/>
    <property type="evidence" value="ECO:0007669"/>
    <property type="project" value="InterPro"/>
</dbReference>
<dbReference type="PANTHER" id="PTHR38104:SF1">
    <property type="entry name" value="ANTI-SIGMA-E FACTOR RSEA"/>
    <property type="match status" value="1"/>
</dbReference>
<keyword evidence="3" id="KW-1185">Reference proteome</keyword>
<dbReference type="Pfam" id="PF03872">
    <property type="entry name" value="RseA_N"/>
    <property type="match status" value="1"/>
</dbReference>
<evidence type="ECO:0000313" key="3">
    <source>
        <dbReference type="Proteomes" id="UP000467214"/>
    </source>
</evidence>
<evidence type="ECO:0000259" key="1">
    <source>
        <dbReference type="Pfam" id="PF03872"/>
    </source>
</evidence>
<organism evidence="2 3">
    <name type="scientific">Craterilacuibacter sinensis</name>
    <dbReference type="NCBI Taxonomy" id="2686017"/>
    <lineage>
        <taxon>Bacteria</taxon>
        <taxon>Pseudomonadati</taxon>
        <taxon>Pseudomonadota</taxon>
        <taxon>Betaproteobacteria</taxon>
        <taxon>Neisseriales</taxon>
        <taxon>Neisseriaceae</taxon>
        <taxon>Craterilacuibacter</taxon>
    </lineage>
</organism>
<accession>A0A845BRE9</accession>
<dbReference type="InterPro" id="IPR036147">
    <property type="entry name" value="Anti-sigma_E_RseA_N_sf"/>
</dbReference>
<dbReference type="RefSeq" id="WP_160796019.1">
    <property type="nucleotide sequence ID" value="NZ_WSSB01000005.1"/>
</dbReference>
<sequence length="160" mass="17428">MKENISALMDDALDDAAAHAAITDLQADKTLKDSWDTYQLIGDAMRGGGGLALDVRREVSERLRDEPTVLAPARRWPLPARKLRHYALAASLACAAVVGWMGWQQDESEMVVAKASEAQVFSPVTAVEAPYLLAHQEMAGTIDSSQRRVAYVPARDKAAH</sequence>
<dbReference type="PANTHER" id="PTHR38104">
    <property type="match status" value="1"/>
</dbReference>
<dbReference type="AlphaFoldDB" id="A0A845BRE9"/>
<comment type="caution">
    <text evidence="2">The sequence shown here is derived from an EMBL/GenBank/DDBJ whole genome shotgun (WGS) entry which is preliminary data.</text>
</comment>
<proteinExistence type="predicted"/>
<evidence type="ECO:0000313" key="2">
    <source>
        <dbReference type="EMBL" id="MXR36796.1"/>
    </source>
</evidence>